<keyword evidence="5" id="KW-0547">Nucleotide-binding</keyword>
<organism evidence="10 11">
    <name type="scientific">Vibrio parahaemolyticus</name>
    <dbReference type="NCBI Taxonomy" id="670"/>
    <lineage>
        <taxon>Bacteria</taxon>
        <taxon>Pseudomonadati</taxon>
        <taxon>Pseudomonadota</taxon>
        <taxon>Gammaproteobacteria</taxon>
        <taxon>Vibrionales</taxon>
        <taxon>Vibrionaceae</taxon>
        <taxon>Vibrio</taxon>
    </lineage>
</organism>
<reference evidence="10 11" key="1">
    <citation type="submission" date="2020-04" db="EMBL/GenBank/DDBJ databases">
        <title>Whole-genome sequencing of Vibrio spp. from China reveals different genetic environments of blaCTX-M-14 among diverse lineages.</title>
        <authorList>
            <person name="Zheng Z."/>
            <person name="Ye L."/>
            <person name="Chen S."/>
        </authorList>
    </citation>
    <scope>NUCLEOTIDE SEQUENCE [LARGE SCALE GENOMIC DNA]</scope>
    <source>
        <strain evidence="10 11">Vb0574</strain>
    </source>
</reference>
<evidence type="ECO:0000259" key="9">
    <source>
        <dbReference type="Pfam" id="PF00483"/>
    </source>
</evidence>
<feature type="non-terminal residue" evidence="10">
    <location>
        <position position="1"/>
    </location>
</feature>
<evidence type="ECO:0000256" key="4">
    <source>
        <dbReference type="ARBA" id="ARBA00022695"/>
    </source>
</evidence>
<dbReference type="SUPFAM" id="SSF53448">
    <property type="entry name" value="Nucleotide-diphospho-sugar transferases"/>
    <property type="match status" value="1"/>
</dbReference>
<dbReference type="GO" id="GO:0008878">
    <property type="term" value="F:glucose-1-phosphate adenylyltransferase activity"/>
    <property type="evidence" value="ECO:0007669"/>
    <property type="project" value="UniProtKB-EC"/>
</dbReference>
<sequence>KLTVACMDVPVEDASAFGVMGTAENGLVTSFIEKPETPPTLPGSAARSLVSMGIYIFDMDVLKEALEEDSKLDSSSHDFGKDIIPKLIDTESVYAYQFCGSKGR</sequence>
<dbReference type="Gene3D" id="3.90.550.10">
    <property type="entry name" value="Spore Coat Polysaccharide Biosynthesis Protein SpsA, Chain A"/>
    <property type="match status" value="1"/>
</dbReference>
<feature type="non-terminal residue" evidence="10">
    <location>
        <position position="104"/>
    </location>
</feature>
<dbReference type="EC" id="2.7.7.27" evidence="10"/>
<comment type="similarity">
    <text evidence="1">Belongs to the bacterial/plant glucose-1-phosphate adenylyltransferase family.</text>
</comment>
<evidence type="ECO:0000313" key="11">
    <source>
        <dbReference type="Proteomes" id="UP000555836"/>
    </source>
</evidence>
<dbReference type="GO" id="GO:0005524">
    <property type="term" value="F:ATP binding"/>
    <property type="evidence" value="ECO:0007669"/>
    <property type="project" value="UniProtKB-KW"/>
</dbReference>
<dbReference type="AlphaFoldDB" id="A0A7Y0X9D7"/>
<dbReference type="InterPro" id="IPR005835">
    <property type="entry name" value="NTP_transferase_dom"/>
</dbReference>
<dbReference type="EMBL" id="JABCLD010002252">
    <property type="protein sequence ID" value="NMU29913.1"/>
    <property type="molecule type" value="Genomic_DNA"/>
</dbReference>
<dbReference type="PANTHER" id="PTHR43523">
    <property type="entry name" value="GLUCOSE-1-PHOSPHATE ADENYLYLTRANSFERASE-RELATED"/>
    <property type="match status" value="1"/>
</dbReference>
<evidence type="ECO:0000256" key="1">
    <source>
        <dbReference type="ARBA" id="ARBA00010443"/>
    </source>
</evidence>
<evidence type="ECO:0000256" key="8">
    <source>
        <dbReference type="ARBA" id="ARBA00023277"/>
    </source>
</evidence>
<feature type="domain" description="Nucleotidyl transferase" evidence="9">
    <location>
        <begin position="3"/>
        <end position="96"/>
    </location>
</feature>
<name>A0A7Y0X9D7_VIBPH</name>
<comment type="caution">
    <text evidence="10">The sequence shown here is derived from an EMBL/GenBank/DDBJ whole genome shotgun (WGS) entry which is preliminary data.</text>
</comment>
<dbReference type="PANTHER" id="PTHR43523:SF2">
    <property type="entry name" value="GLUCOSE-1-PHOSPHATE ADENYLYLTRANSFERASE"/>
    <property type="match status" value="1"/>
</dbReference>
<proteinExistence type="inferred from homology"/>
<keyword evidence="6" id="KW-0067">ATP-binding</keyword>
<dbReference type="Proteomes" id="UP000555836">
    <property type="component" value="Unassembled WGS sequence"/>
</dbReference>
<keyword evidence="2" id="KW-0321">Glycogen metabolism</keyword>
<evidence type="ECO:0000256" key="6">
    <source>
        <dbReference type="ARBA" id="ARBA00022840"/>
    </source>
</evidence>
<keyword evidence="3 10" id="KW-0808">Transferase</keyword>
<keyword evidence="7" id="KW-0320">Glycogen biosynthesis</keyword>
<evidence type="ECO:0000313" key="10">
    <source>
        <dbReference type="EMBL" id="NMU29913.1"/>
    </source>
</evidence>
<dbReference type="InterPro" id="IPR005836">
    <property type="entry name" value="ADP_Glu_pyroP_CS"/>
</dbReference>
<keyword evidence="8" id="KW-0119">Carbohydrate metabolism</keyword>
<protein>
    <submittedName>
        <fullName evidence="10">Glucose-1-phosphate adenylyltransferase</fullName>
        <ecNumber evidence="10">2.7.7.27</ecNumber>
    </submittedName>
</protein>
<dbReference type="Pfam" id="PF00483">
    <property type="entry name" value="NTP_transferase"/>
    <property type="match status" value="1"/>
</dbReference>
<evidence type="ECO:0000256" key="7">
    <source>
        <dbReference type="ARBA" id="ARBA00023056"/>
    </source>
</evidence>
<evidence type="ECO:0000256" key="3">
    <source>
        <dbReference type="ARBA" id="ARBA00022679"/>
    </source>
</evidence>
<dbReference type="PROSITE" id="PS00810">
    <property type="entry name" value="ADP_GLC_PYROPHOSPH_3"/>
    <property type="match status" value="1"/>
</dbReference>
<accession>A0A7Y0X9D7</accession>
<gene>
    <name evidence="10" type="primary">glgC</name>
    <name evidence="10" type="ORF">HKB21_30335</name>
</gene>
<dbReference type="InterPro" id="IPR029044">
    <property type="entry name" value="Nucleotide-diphossugar_trans"/>
</dbReference>
<dbReference type="InterPro" id="IPR011831">
    <property type="entry name" value="ADP-Glc_PPase"/>
</dbReference>
<evidence type="ECO:0000256" key="2">
    <source>
        <dbReference type="ARBA" id="ARBA00022600"/>
    </source>
</evidence>
<evidence type="ECO:0000256" key="5">
    <source>
        <dbReference type="ARBA" id="ARBA00022741"/>
    </source>
</evidence>
<dbReference type="GO" id="GO:0005978">
    <property type="term" value="P:glycogen biosynthetic process"/>
    <property type="evidence" value="ECO:0007669"/>
    <property type="project" value="UniProtKB-KW"/>
</dbReference>
<keyword evidence="4 10" id="KW-0548">Nucleotidyltransferase</keyword>